<dbReference type="KEGG" id="hhy:Halhy_1504"/>
<dbReference type="AlphaFoldDB" id="F4KYF6"/>
<accession>F4KYF6</accession>
<feature type="transmembrane region" description="Helical" evidence="1">
    <location>
        <begin position="78"/>
        <end position="98"/>
    </location>
</feature>
<keyword evidence="1" id="KW-0812">Transmembrane</keyword>
<proteinExistence type="predicted"/>
<protein>
    <submittedName>
        <fullName evidence="2">Membrane protein</fullName>
    </submittedName>
</protein>
<reference key="2">
    <citation type="submission" date="2011-04" db="EMBL/GenBank/DDBJ databases">
        <title>Complete sequence of chromosome of Haliscomenobacter hydrossis DSM 1100.</title>
        <authorList>
            <consortium name="US DOE Joint Genome Institute (JGI-PGF)"/>
            <person name="Lucas S."/>
            <person name="Han J."/>
            <person name="Lapidus A."/>
            <person name="Bruce D."/>
            <person name="Goodwin L."/>
            <person name="Pitluck S."/>
            <person name="Peters L."/>
            <person name="Kyrpides N."/>
            <person name="Mavromatis K."/>
            <person name="Ivanova N."/>
            <person name="Ovchinnikova G."/>
            <person name="Pagani I."/>
            <person name="Daligault H."/>
            <person name="Detter J.C."/>
            <person name="Han C."/>
            <person name="Land M."/>
            <person name="Hauser L."/>
            <person name="Markowitz V."/>
            <person name="Cheng J.-F."/>
            <person name="Hugenholtz P."/>
            <person name="Woyke T."/>
            <person name="Wu D."/>
            <person name="Verbarg S."/>
            <person name="Frueling A."/>
            <person name="Brambilla E."/>
            <person name="Klenk H.-P."/>
            <person name="Eisen J.A."/>
        </authorList>
    </citation>
    <scope>NUCLEOTIDE SEQUENCE</scope>
    <source>
        <strain>DSM 1100</strain>
    </source>
</reference>
<keyword evidence="3" id="KW-1185">Reference proteome</keyword>
<sequence>MIQRIQSVFFLLAGGLYLGLFGVPFAKTNKPVAQSAFLNDAAYGVNDHVAMMAAFAVAGALSLAAIFLFKNRSVQMRLALFSTIAAIVGSVLTVVLFMQEGLNKSKEVINDGMGLYMAIAALVFTLLAYRFVNKDEKLVRSADRLR</sequence>
<evidence type="ECO:0000256" key="1">
    <source>
        <dbReference type="SAM" id="Phobius"/>
    </source>
</evidence>
<reference evidence="2 3" key="1">
    <citation type="journal article" date="2011" name="Stand. Genomic Sci.">
        <title>Complete genome sequence of Haliscomenobacter hydrossis type strain (O).</title>
        <authorList>
            <consortium name="US DOE Joint Genome Institute (JGI-PGF)"/>
            <person name="Daligault H."/>
            <person name="Lapidus A."/>
            <person name="Zeytun A."/>
            <person name="Nolan M."/>
            <person name="Lucas S."/>
            <person name="Del Rio T.G."/>
            <person name="Tice H."/>
            <person name="Cheng J.F."/>
            <person name="Tapia R."/>
            <person name="Han C."/>
            <person name="Goodwin L."/>
            <person name="Pitluck S."/>
            <person name="Liolios K."/>
            <person name="Pagani I."/>
            <person name="Ivanova N."/>
            <person name="Huntemann M."/>
            <person name="Mavromatis K."/>
            <person name="Mikhailova N."/>
            <person name="Pati A."/>
            <person name="Chen A."/>
            <person name="Palaniappan K."/>
            <person name="Land M."/>
            <person name="Hauser L."/>
            <person name="Brambilla E.M."/>
            <person name="Rohde M."/>
            <person name="Verbarg S."/>
            <person name="Goker M."/>
            <person name="Bristow J."/>
            <person name="Eisen J.A."/>
            <person name="Markowitz V."/>
            <person name="Hugenholtz P."/>
            <person name="Kyrpides N.C."/>
            <person name="Klenk H.P."/>
            <person name="Woyke T."/>
        </authorList>
    </citation>
    <scope>NUCLEOTIDE SEQUENCE [LARGE SCALE GENOMIC DNA]</scope>
    <source>
        <strain evidence="3">ATCC 27775 / DSM 1100 / LMG 10767 / O</strain>
    </source>
</reference>
<keyword evidence="1" id="KW-0472">Membrane</keyword>
<gene>
    <name evidence="2" type="ordered locus">Halhy_1504</name>
</gene>
<dbReference type="RefSeq" id="WP_013763951.1">
    <property type="nucleotide sequence ID" value="NC_015510.1"/>
</dbReference>
<name>F4KYF6_HALH1</name>
<evidence type="ECO:0000313" key="3">
    <source>
        <dbReference type="Proteomes" id="UP000008461"/>
    </source>
</evidence>
<feature type="transmembrane region" description="Helical" evidence="1">
    <location>
        <begin position="50"/>
        <end position="69"/>
    </location>
</feature>
<dbReference type="STRING" id="760192.Halhy_1504"/>
<dbReference type="Proteomes" id="UP000008461">
    <property type="component" value="Chromosome"/>
</dbReference>
<keyword evidence="1" id="KW-1133">Transmembrane helix</keyword>
<feature type="transmembrane region" description="Helical" evidence="1">
    <location>
        <begin position="113"/>
        <end position="132"/>
    </location>
</feature>
<dbReference type="EMBL" id="CP002691">
    <property type="protein sequence ID" value="AEE49397.1"/>
    <property type="molecule type" value="Genomic_DNA"/>
</dbReference>
<dbReference type="HOGENOM" id="CLU_132526_1_0_10"/>
<evidence type="ECO:0000313" key="2">
    <source>
        <dbReference type="EMBL" id="AEE49397.1"/>
    </source>
</evidence>
<organism evidence="2 3">
    <name type="scientific">Haliscomenobacter hydrossis (strain ATCC 27775 / DSM 1100 / LMG 10767 / O)</name>
    <dbReference type="NCBI Taxonomy" id="760192"/>
    <lineage>
        <taxon>Bacteria</taxon>
        <taxon>Pseudomonadati</taxon>
        <taxon>Bacteroidota</taxon>
        <taxon>Saprospiria</taxon>
        <taxon>Saprospirales</taxon>
        <taxon>Haliscomenobacteraceae</taxon>
        <taxon>Haliscomenobacter</taxon>
    </lineage>
</organism>
<dbReference type="InterPro" id="IPR025635">
    <property type="entry name" value="DUF4293"/>
</dbReference>
<dbReference type="eggNOG" id="ENOG5033IZ7">
    <property type="taxonomic scope" value="Bacteria"/>
</dbReference>
<dbReference type="Pfam" id="PF14126">
    <property type="entry name" value="DUF4293"/>
    <property type="match status" value="1"/>
</dbReference>